<sequence>QRTSNSATLNRPDPFGIQDCFLDYSMNKKKRWQIPQEIGERIEDIQDPFRNLRVSSSLHTVDHSQNIFLDLYMGNPIVDQPCNSVHDVSRDGIPSTTFGKKGKSRMRDLMTSSDTTSESKRNDLKFLHIHYFNWEIADSSSLYNKQANAQRRSRGWNGILTRRPKYFNGRIEDD</sequence>
<name>A0AAV5UEE5_9BILA</name>
<evidence type="ECO:0000256" key="1">
    <source>
        <dbReference type="SAM" id="MobiDB-lite"/>
    </source>
</evidence>
<dbReference type="EMBL" id="BTSX01000006">
    <property type="protein sequence ID" value="GMT05314.1"/>
    <property type="molecule type" value="Genomic_DNA"/>
</dbReference>
<comment type="caution">
    <text evidence="2">The sequence shown here is derived from an EMBL/GenBank/DDBJ whole genome shotgun (WGS) entry which is preliminary data.</text>
</comment>
<evidence type="ECO:0000313" key="2">
    <source>
        <dbReference type="EMBL" id="GMT05314.1"/>
    </source>
</evidence>
<protein>
    <submittedName>
        <fullName evidence="2">Uncharacterized protein</fullName>
    </submittedName>
</protein>
<proteinExistence type="predicted"/>
<evidence type="ECO:0000313" key="3">
    <source>
        <dbReference type="Proteomes" id="UP001432027"/>
    </source>
</evidence>
<feature type="non-terminal residue" evidence="2">
    <location>
        <position position="174"/>
    </location>
</feature>
<keyword evidence="3" id="KW-1185">Reference proteome</keyword>
<feature type="region of interest" description="Disordered" evidence="1">
    <location>
        <begin position="88"/>
        <end position="117"/>
    </location>
</feature>
<organism evidence="2 3">
    <name type="scientific">Pristionchus entomophagus</name>
    <dbReference type="NCBI Taxonomy" id="358040"/>
    <lineage>
        <taxon>Eukaryota</taxon>
        <taxon>Metazoa</taxon>
        <taxon>Ecdysozoa</taxon>
        <taxon>Nematoda</taxon>
        <taxon>Chromadorea</taxon>
        <taxon>Rhabditida</taxon>
        <taxon>Rhabditina</taxon>
        <taxon>Diplogasteromorpha</taxon>
        <taxon>Diplogasteroidea</taxon>
        <taxon>Neodiplogasteridae</taxon>
        <taxon>Pristionchus</taxon>
    </lineage>
</organism>
<reference evidence="2" key="1">
    <citation type="submission" date="2023-10" db="EMBL/GenBank/DDBJ databases">
        <title>Genome assembly of Pristionchus species.</title>
        <authorList>
            <person name="Yoshida K."/>
            <person name="Sommer R.J."/>
        </authorList>
    </citation>
    <scope>NUCLEOTIDE SEQUENCE</scope>
    <source>
        <strain evidence="2">RS0144</strain>
    </source>
</reference>
<dbReference type="Proteomes" id="UP001432027">
    <property type="component" value="Unassembled WGS sequence"/>
</dbReference>
<gene>
    <name evidence="2" type="ORF">PENTCL1PPCAC_27488</name>
</gene>
<accession>A0AAV5UEE5</accession>
<feature type="non-terminal residue" evidence="2">
    <location>
        <position position="1"/>
    </location>
</feature>
<dbReference type="AlphaFoldDB" id="A0AAV5UEE5"/>